<keyword evidence="2" id="KW-0812">Transmembrane</keyword>
<dbReference type="InterPro" id="IPR007110">
    <property type="entry name" value="Ig-like_dom"/>
</dbReference>
<feature type="transmembrane region" description="Helical" evidence="2">
    <location>
        <begin position="129"/>
        <end position="149"/>
    </location>
</feature>
<dbReference type="InterPro" id="IPR036179">
    <property type="entry name" value="Ig-like_dom_sf"/>
</dbReference>
<evidence type="ECO:0000256" key="1">
    <source>
        <dbReference type="SAM" id="MobiDB-lite"/>
    </source>
</evidence>
<dbReference type="Pfam" id="PF00047">
    <property type="entry name" value="ig"/>
    <property type="match status" value="1"/>
</dbReference>
<keyword evidence="2" id="KW-1133">Transmembrane helix</keyword>
<dbReference type="AlphaFoldDB" id="A0AAW2HST9"/>
<name>A0AAW2HST9_9NEOP</name>
<dbReference type="SMART" id="SM00409">
    <property type="entry name" value="IG"/>
    <property type="match status" value="1"/>
</dbReference>
<gene>
    <name evidence="4" type="ORF">PYX00_005776</name>
</gene>
<comment type="caution">
    <text evidence="4">The sequence shown here is derived from an EMBL/GenBank/DDBJ whole genome shotgun (WGS) entry which is preliminary data.</text>
</comment>
<dbReference type="Gene3D" id="2.60.40.10">
    <property type="entry name" value="Immunoglobulins"/>
    <property type="match status" value="1"/>
</dbReference>
<dbReference type="PROSITE" id="PS50835">
    <property type="entry name" value="IG_LIKE"/>
    <property type="match status" value="1"/>
</dbReference>
<protein>
    <recommendedName>
        <fullName evidence="3">Ig-like domain-containing protein</fullName>
    </recommendedName>
</protein>
<reference evidence="4" key="1">
    <citation type="journal article" date="2024" name="Gigascience">
        <title>Chromosome-level genome of the poultry shaft louse Menopon gallinae provides insight into the host-switching and adaptive evolution of parasitic lice.</title>
        <authorList>
            <person name="Xu Y."/>
            <person name="Ma L."/>
            <person name="Liu S."/>
            <person name="Liang Y."/>
            <person name="Liu Q."/>
            <person name="He Z."/>
            <person name="Tian L."/>
            <person name="Duan Y."/>
            <person name="Cai W."/>
            <person name="Li H."/>
            <person name="Song F."/>
        </authorList>
    </citation>
    <scope>NUCLEOTIDE SEQUENCE</scope>
    <source>
        <strain evidence="4">Cailab_2023a</strain>
    </source>
</reference>
<dbReference type="InterPro" id="IPR013783">
    <property type="entry name" value="Ig-like_fold"/>
</dbReference>
<evidence type="ECO:0000259" key="3">
    <source>
        <dbReference type="PROSITE" id="PS50835"/>
    </source>
</evidence>
<evidence type="ECO:0000313" key="4">
    <source>
        <dbReference type="EMBL" id="KAL0272994.1"/>
    </source>
</evidence>
<sequence>MFKEWYAVFIPIFLHKSASGLTKQEANVGGTVKLPCPSNDEGHRFQYWQLVNDEIIGPWNNWKGHKFKYEVTTGELTIQEVTSKEAGFYKCISRDLAGPNLHTETVQLVVNRDWEEEFEEDTMVNTYRALIAFFCLLIVILFGILAYIIGRRKRSRGNLEDNDSPDELLQSSRRTYKPTTISSSWDRKKRKPSNEALIGDTVDTDMKTAFPIPDFH</sequence>
<feature type="domain" description="Ig-like" evidence="3">
    <location>
        <begin position="11"/>
        <end position="107"/>
    </location>
</feature>
<feature type="region of interest" description="Disordered" evidence="1">
    <location>
        <begin position="157"/>
        <end position="191"/>
    </location>
</feature>
<evidence type="ECO:0000256" key="2">
    <source>
        <dbReference type="SAM" id="Phobius"/>
    </source>
</evidence>
<keyword evidence="2" id="KW-0472">Membrane</keyword>
<dbReference type="EMBL" id="JARGDH010000003">
    <property type="protein sequence ID" value="KAL0272994.1"/>
    <property type="molecule type" value="Genomic_DNA"/>
</dbReference>
<feature type="compositionally biased region" description="Polar residues" evidence="1">
    <location>
        <begin position="169"/>
        <end position="184"/>
    </location>
</feature>
<accession>A0AAW2HST9</accession>
<dbReference type="InterPro" id="IPR003599">
    <property type="entry name" value="Ig_sub"/>
</dbReference>
<organism evidence="4">
    <name type="scientific">Menopon gallinae</name>
    <name type="common">poultry shaft louse</name>
    <dbReference type="NCBI Taxonomy" id="328185"/>
    <lineage>
        <taxon>Eukaryota</taxon>
        <taxon>Metazoa</taxon>
        <taxon>Ecdysozoa</taxon>
        <taxon>Arthropoda</taxon>
        <taxon>Hexapoda</taxon>
        <taxon>Insecta</taxon>
        <taxon>Pterygota</taxon>
        <taxon>Neoptera</taxon>
        <taxon>Paraneoptera</taxon>
        <taxon>Psocodea</taxon>
        <taxon>Troctomorpha</taxon>
        <taxon>Phthiraptera</taxon>
        <taxon>Amblycera</taxon>
        <taxon>Menoponidae</taxon>
        <taxon>Menopon</taxon>
    </lineage>
</organism>
<proteinExistence type="predicted"/>
<dbReference type="InterPro" id="IPR013151">
    <property type="entry name" value="Immunoglobulin_dom"/>
</dbReference>
<dbReference type="SUPFAM" id="SSF48726">
    <property type="entry name" value="Immunoglobulin"/>
    <property type="match status" value="1"/>
</dbReference>